<keyword evidence="3 7" id="KW-0812">Transmembrane</keyword>
<evidence type="ECO:0000256" key="3">
    <source>
        <dbReference type="ARBA" id="ARBA00022692"/>
    </source>
</evidence>
<accession>A0A2P7YXA6</accession>
<dbReference type="VEuPathDB" id="FungiDB:C7M61_000255"/>
<dbReference type="InterPro" id="IPR000612">
    <property type="entry name" value="PMP3"/>
</dbReference>
<comment type="caution">
    <text evidence="8">The sequence shown here is derived from an EMBL/GenBank/DDBJ whole genome shotgun (WGS) entry which is preliminary data.</text>
</comment>
<proteinExistence type="inferred from homology"/>
<evidence type="ECO:0000313" key="9">
    <source>
        <dbReference type="Proteomes" id="UP000241107"/>
    </source>
</evidence>
<dbReference type="GeneID" id="36563648"/>
<gene>
    <name evidence="8" type="ORF">C7M61_000255</name>
</gene>
<dbReference type="AlphaFoldDB" id="A0A2P7YXA6"/>
<name>A0A2P7YXA6_9ASCO</name>
<evidence type="ECO:0000256" key="2">
    <source>
        <dbReference type="ARBA" id="ARBA00009530"/>
    </source>
</evidence>
<dbReference type="RefSeq" id="XP_024715306.1">
    <property type="nucleotide sequence ID" value="XM_024855707.1"/>
</dbReference>
<dbReference type="OrthoDB" id="2802411at2759"/>
<feature type="transmembrane region" description="Helical" evidence="7">
    <location>
        <begin position="48"/>
        <end position="74"/>
    </location>
</feature>
<feature type="transmembrane region" description="Helical" evidence="7">
    <location>
        <begin position="20"/>
        <end position="36"/>
    </location>
</feature>
<evidence type="ECO:0000256" key="7">
    <source>
        <dbReference type="SAM" id="Phobius"/>
    </source>
</evidence>
<feature type="region of interest" description="Disordered" evidence="6">
    <location>
        <begin position="85"/>
        <end position="143"/>
    </location>
</feature>
<keyword evidence="4 7" id="KW-1133">Transmembrane helix</keyword>
<feature type="compositionally biased region" description="Basic and acidic residues" evidence="6">
    <location>
        <begin position="85"/>
        <end position="94"/>
    </location>
</feature>
<keyword evidence="5 7" id="KW-0472">Membrane</keyword>
<organism evidence="8 9">
    <name type="scientific">Candidozyma pseudohaemuli</name>
    <dbReference type="NCBI Taxonomy" id="418784"/>
    <lineage>
        <taxon>Eukaryota</taxon>
        <taxon>Fungi</taxon>
        <taxon>Dikarya</taxon>
        <taxon>Ascomycota</taxon>
        <taxon>Saccharomycotina</taxon>
        <taxon>Pichiomycetes</taxon>
        <taxon>Metschnikowiaceae</taxon>
        <taxon>Candidozyma</taxon>
    </lineage>
</organism>
<comment type="subcellular location">
    <subcellularLocation>
        <location evidence="1">Membrane</location>
    </subcellularLocation>
</comment>
<sequence length="143" mass="16300">MGISKVYTEVDDLSYTQKHLMCILGILLPPVPFFLMTGPKYTVKTKEFWISVFLMIFLYIVAIVYVVWFIYIGFEEGRTGLYHRLAEDPERAEPAPESQSAPESLSAPEQQSGASPSLPSYEESEENSFPKDKKHLGDHKIQH</sequence>
<evidence type="ECO:0000256" key="4">
    <source>
        <dbReference type="ARBA" id="ARBA00022989"/>
    </source>
</evidence>
<dbReference type="GO" id="GO:0016020">
    <property type="term" value="C:membrane"/>
    <property type="evidence" value="ECO:0007669"/>
    <property type="project" value="UniProtKB-SubCell"/>
</dbReference>
<dbReference type="EMBL" id="PYFQ01000001">
    <property type="protein sequence ID" value="PSK40607.1"/>
    <property type="molecule type" value="Genomic_DNA"/>
</dbReference>
<comment type="similarity">
    <text evidence="2">Belongs to the UPF0057 (PMP3) family.</text>
</comment>
<evidence type="ECO:0000256" key="1">
    <source>
        <dbReference type="ARBA" id="ARBA00004370"/>
    </source>
</evidence>
<protein>
    <submittedName>
        <fullName evidence="8">Uncharacterized protein</fullName>
    </submittedName>
</protein>
<keyword evidence="9" id="KW-1185">Reference proteome</keyword>
<feature type="compositionally biased region" description="Polar residues" evidence="6">
    <location>
        <begin position="98"/>
        <end position="114"/>
    </location>
</feature>
<dbReference type="STRING" id="418784.A0A2P7YXA6"/>
<dbReference type="Proteomes" id="UP000241107">
    <property type="component" value="Unassembled WGS sequence"/>
</dbReference>
<reference evidence="8 9" key="1">
    <citation type="submission" date="2018-03" db="EMBL/GenBank/DDBJ databases">
        <title>Candida pseudohaemulonii genome assembly and annotation.</title>
        <authorList>
            <person name="Munoz J.F."/>
            <person name="Gade L.G."/>
            <person name="Chow N.A."/>
            <person name="Litvintseva A.P."/>
            <person name="Loparev V.N."/>
            <person name="Cuomo C.A."/>
        </authorList>
    </citation>
    <scope>NUCLEOTIDE SEQUENCE [LARGE SCALE GENOMIC DNA]</scope>
    <source>
        <strain evidence="8 9">B12108</strain>
    </source>
</reference>
<evidence type="ECO:0000256" key="6">
    <source>
        <dbReference type="SAM" id="MobiDB-lite"/>
    </source>
</evidence>
<dbReference type="Pfam" id="PF01679">
    <property type="entry name" value="Pmp3"/>
    <property type="match status" value="1"/>
</dbReference>
<evidence type="ECO:0000313" key="8">
    <source>
        <dbReference type="EMBL" id="PSK40607.1"/>
    </source>
</evidence>
<evidence type="ECO:0000256" key="5">
    <source>
        <dbReference type="ARBA" id="ARBA00023136"/>
    </source>
</evidence>